<proteinExistence type="predicted"/>
<sequence>MKKIIIAILVIFIGTTSCDSGFEELNVNPNTATELEPGPKLTNAILRTAGDRFENWRGNLIYSSMMIQHMASIGGVWAGDKYLYNAQWSGAWFERGYNDQVKIIEDIVFQLETDPEDQYSEEMLAIARILRVFIYHKITDLYGDVPYSEAGRGFIEGNFRPAYDPQSEIYADMLNELAEATAALGTGTSQFGTADILFDGDQDKWRRFGYSMMLRLGLRLIKVDPTGAQQWAQRAIDGGVMQSNDDTSYVEHTDGPEGINRNGNGQVFSADDDMRLSDTFINALAGDPRLRIYAALPDGDGDRNTSGSNDPAMQRGLPNGLDATTVLNIPGGDDINNFSEPNRNLITAEDEPYFFQTYAEVEFMLAEADIRWGIAGGDPAAHYSAGVRAAMRQLDLYDVGDQSVTDIEIQDFLTANPFDAANGLEQVNTQYWIVTFLNDIESFANWRRTGFPVLISVDYPGNESNGLIPRRLRYFEREQTTNPQNYQAAISRQGPDQFTTRMWWDVE</sequence>
<keyword evidence="3" id="KW-1185">Reference proteome</keyword>
<dbReference type="AlphaFoldDB" id="A0A1M6A6F8"/>
<name>A0A1M6A6F8_9FLAO</name>
<dbReference type="Gene3D" id="1.25.40.390">
    <property type="match status" value="1"/>
</dbReference>
<dbReference type="InterPro" id="IPR011990">
    <property type="entry name" value="TPR-like_helical_dom_sf"/>
</dbReference>
<dbReference type="EMBL" id="FQYP01000001">
    <property type="protein sequence ID" value="SHI32015.1"/>
    <property type="molecule type" value="Genomic_DNA"/>
</dbReference>
<feature type="region of interest" description="Disordered" evidence="1">
    <location>
        <begin position="297"/>
        <end position="322"/>
    </location>
</feature>
<dbReference type="Proteomes" id="UP000184432">
    <property type="component" value="Unassembled WGS sequence"/>
</dbReference>
<accession>A0A1M6A6F8</accession>
<dbReference type="STRING" id="570521.SAMN04488508_101117"/>
<evidence type="ECO:0000256" key="1">
    <source>
        <dbReference type="SAM" id="MobiDB-lite"/>
    </source>
</evidence>
<dbReference type="SUPFAM" id="SSF48452">
    <property type="entry name" value="TPR-like"/>
    <property type="match status" value="1"/>
</dbReference>
<dbReference type="Pfam" id="PF12771">
    <property type="entry name" value="SusD-like_2"/>
    <property type="match status" value="1"/>
</dbReference>
<dbReference type="RefSeq" id="WP_073312521.1">
    <property type="nucleotide sequence ID" value="NZ_FQYP01000001.1"/>
</dbReference>
<evidence type="ECO:0000313" key="2">
    <source>
        <dbReference type="EMBL" id="SHI32015.1"/>
    </source>
</evidence>
<dbReference type="PROSITE" id="PS51257">
    <property type="entry name" value="PROKAR_LIPOPROTEIN"/>
    <property type="match status" value="1"/>
</dbReference>
<gene>
    <name evidence="2" type="ORF">SAMN04488508_101117</name>
</gene>
<dbReference type="InterPro" id="IPR041662">
    <property type="entry name" value="SusD-like_2"/>
</dbReference>
<protein>
    <submittedName>
        <fullName evidence="2">Starch-binding associating with outer membrane</fullName>
    </submittedName>
</protein>
<organism evidence="2 3">
    <name type="scientific">Aquimarina spongiae</name>
    <dbReference type="NCBI Taxonomy" id="570521"/>
    <lineage>
        <taxon>Bacteria</taxon>
        <taxon>Pseudomonadati</taxon>
        <taxon>Bacteroidota</taxon>
        <taxon>Flavobacteriia</taxon>
        <taxon>Flavobacteriales</taxon>
        <taxon>Flavobacteriaceae</taxon>
        <taxon>Aquimarina</taxon>
    </lineage>
</organism>
<reference evidence="3" key="1">
    <citation type="submission" date="2016-11" db="EMBL/GenBank/DDBJ databases">
        <authorList>
            <person name="Varghese N."/>
            <person name="Submissions S."/>
        </authorList>
    </citation>
    <scope>NUCLEOTIDE SEQUENCE [LARGE SCALE GENOMIC DNA]</scope>
    <source>
        <strain evidence="3">DSM 22623</strain>
    </source>
</reference>
<evidence type="ECO:0000313" key="3">
    <source>
        <dbReference type="Proteomes" id="UP000184432"/>
    </source>
</evidence>
<dbReference type="OrthoDB" id="725917at2"/>